<gene>
    <name evidence="2" type="ORF">TAT_000271100</name>
    <name evidence="1" type="ORF">TAV_000274600</name>
</gene>
<dbReference type="EMBL" id="UIVT01000003">
    <property type="protein sequence ID" value="SVP93718.1"/>
    <property type="molecule type" value="Genomic_DNA"/>
</dbReference>
<evidence type="ECO:0000313" key="1">
    <source>
        <dbReference type="EMBL" id="SVP92947.1"/>
    </source>
</evidence>
<accession>A0A3B0MS13</accession>
<sequence length="297" mass="33855">MSTLKFEKLLAGPSVDLFEKDFPHNNVWHVETLSKEPTLDMSSDFRLTRSEELTGLVTLKNVFQNFATELSLNSTGVHHLDVTTKLPFLPDATVGSKYLYDTDKNHHHFLLSSQVENKFMWSRLELKPLDFEYNFFSLFRLGSMHRCLLGAEVSGHKLGKLNVTLGSAYKREFGNNNFLLAMRLFGNKDDYLNRLVGNVHMSKNEEVKPAVLGVTLEHLLKEKKTKLTFGAHWHLTTLDDPHASFVKAKVDNEARVALSFCQKFNSLVTFLFGFDFNGKSPLHEPDVNYGLKLTLKT</sequence>
<evidence type="ECO:0000313" key="2">
    <source>
        <dbReference type="EMBL" id="SVP93718.1"/>
    </source>
</evidence>
<dbReference type="VEuPathDB" id="PiroplasmaDB:TA18055"/>
<organism evidence="1">
    <name type="scientific">Theileria annulata</name>
    <dbReference type="NCBI Taxonomy" id="5874"/>
    <lineage>
        <taxon>Eukaryota</taxon>
        <taxon>Sar</taxon>
        <taxon>Alveolata</taxon>
        <taxon>Apicomplexa</taxon>
        <taxon>Aconoidasida</taxon>
        <taxon>Piroplasmida</taxon>
        <taxon>Theileriidae</taxon>
        <taxon>Theileria</taxon>
    </lineage>
</organism>
<proteinExistence type="predicted"/>
<protein>
    <recommendedName>
        <fullName evidence="3">Porin</fullName>
    </recommendedName>
</protein>
<dbReference type="Gene3D" id="2.40.160.10">
    <property type="entry name" value="Porin"/>
    <property type="match status" value="1"/>
</dbReference>
<dbReference type="EMBL" id="UIVS01000003">
    <property type="protein sequence ID" value="SVP92947.1"/>
    <property type="molecule type" value="Genomic_DNA"/>
</dbReference>
<dbReference type="AlphaFoldDB" id="A0A3B0MS13"/>
<name>A0A3B0MS13_THEAN</name>
<dbReference type="InterPro" id="IPR023614">
    <property type="entry name" value="Porin_dom_sf"/>
</dbReference>
<reference evidence="1" key="1">
    <citation type="submission" date="2018-07" db="EMBL/GenBank/DDBJ databases">
        <authorList>
            <person name="Quirk P.G."/>
            <person name="Krulwich T.A."/>
        </authorList>
    </citation>
    <scope>NUCLEOTIDE SEQUENCE</scope>
    <source>
        <strain evidence="1">Anand</strain>
    </source>
</reference>
<evidence type="ECO:0008006" key="3">
    <source>
        <dbReference type="Google" id="ProtNLM"/>
    </source>
</evidence>